<dbReference type="GO" id="GO:0003677">
    <property type="term" value="F:DNA binding"/>
    <property type="evidence" value="ECO:0007669"/>
    <property type="project" value="UniProtKB-KW"/>
</dbReference>
<proteinExistence type="predicted"/>
<accession>X0Z510</accession>
<evidence type="ECO:0000256" key="2">
    <source>
        <dbReference type="ARBA" id="ARBA00023125"/>
    </source>
</evidence>
<protein>
    <recommendedName>
        <fullName evidence="5">Mutator family transposase</fullName>
    </recommendedName>
</protein>
<dbReference type="PANTHER" id="PTHR33217">
    <property type="entry name" value="TRANSPOSASE FOR INSERTION SEQUENCE ELEMENT IS1081"/>
    <property type="match status" value="1"/>
</dbReference>
<reference evidence="4" key="1">
    <citation type="journal article" date="2014" name="Front. Microbiol.">
        <title>High frequency of phylogenetically diverse reductive dehalogenase-homologous genes in deep subseafloor sedimentary metagenomes.</title>
        <authorList>
            <person name="Kawai M."/>
            <person name="Futagami T."/>
            <person name="Toyoda A."/>
            <person name="Takaki Y."/>
            <person name="Nishi S."/>
            <person name="Hori S."/>
            <person name="Arai W."/>
            <person name="Tsubouchi T."/>
            <person name="Morono Y."/>
            <person name="Uchiyama I."/>
            <person name="Ito T."/>
            <person name="Fujiyama A."/>
            <person name="Inagaki F."/>
            <person name="Takami H."/>
        </authorList>
    </citation>
    <scope>NUCLEOTIDE SEQUENCE</scope>
    <source>
        <strain evidence="4">Expedition CK06-06</strain>
    </source>
</reference>
<dbReference type="PANTHER" id="PTHR33217:SF7">
    <property type="entry name" value="TRANSPOSASE FOR INSERTION SEQUENCE ELEMENT IS1081"/>
    <property type="match status" value="1"/>
</dbReference>
<keyword evidence="2" id="KW-0238">DNA-binding</keyword>
<dbReference type="AlphaFoldDB" id="X0Z510"/>
<keyword evidence="3" id="KW-0233">DNA recombination</keyword>
<dbReference type="GO" id="GO:0006313">
    <property type="term" value="P:DNA transposition"/>
    <property type="evidence" value="ECO:0007669"/>
    <property type="project" value="InterPro"/>
</dbReference>
<evidence type="ECO:0000256" key="3">
    <source>
        <dbReference type="ARBA" id="ARBA00023172"/>
    </source>
</evidence>
<sequence length="419" mass="49320">MTQVNITKLKEIYQEAVEKDEDFMRELLTKVLQELLEIERDKQIGVKEYIRDEKQGKGLRNGYKNRELNTRLGKLKLLKPQIREFPFKTDMFENYQRSEKALISAIIQMVIDGVSTNKVKKITDKLSSDLSFSKSTVSRLMKELDPMIESWRTEKLNENYAYLISDACYFYVRENSKVVKRPLLISVGVDKTGYRKILGVDMKIDESEESWREHILSLKERGLKTVGLTISDKHKGLVKVLEEEFSGSPHQRCMVHFERNLLSKVPAKERKMLSSYLKMIYNCPDKEMAFKIANLISDKYRGRYPKVSKLLDENVEETLTFYSYLRHHHRKIRTTNLIEGTLNSMLKRRSKVVGIFPNRDSAIRYACSLLIEIDEDWQINRRYMRMLKEDNAADFDEDLMIEITQLKQKSKIKKELVTL</sequence>
<organism evidence="4">
    <name type="scientific">marine sediment metagenome</name>
    <dbReference type="NCBI Taxonomy" id="412755"/>
    <lineage>
        <taxon>unclassified sequences</taxon>
        <taxon>metagenomes</taxon>
        <taxon>ecological metagenomes</taxon>
    </lineage>
</organism>
<dbReference type="GO" id="GO:0004803">
    <property type="term" value="F:transposase activity"/>
    <property type="evidence" value="ECO:0007669"/>
    <property type="project" value="InterPro"/>
</dbReference>
<dbReference type="EMBL" id="BART01000095">
    <property type="protein sequence ID" value="GAG64174.1"/>
    <property type="molecule type" value="Genomic_DNA"/>
</dbReference>
<gene>
    <name evidence="4" type="ORF">S01H4_00644</name>
</gene>
<comment type="caution">
    <text evidence="4">The sequence shown here is derived from an EMBL/GenBank/DDBJ whole genome shotgun (WGS) entry which is preliminary data.</text>
</comment>
<keyword evidence="1" id="KW-0815">Transposition</keyword>
<dbReference type="Pfam" id="PF00872">
    <property type="entry name" value="Transposase_mut"/>
    <property type="match status" value="1"/>
</dbReference>
<name>X0Z510_9ZZZZ</name>
<evidence type="ECO:0008006" key="5">
    <source>
        <dbReference type="Google" id="ProtNLM"/>
    </source>
</evidence>
<evidence type="ECO:0000313" key="4">
    <source>
        <dbReference type="EMBL" id="GAG64174.1"/>
    </source>
</evidence>
<dbReference type="InterPro" id="IPR001207">
    <property type="entry name" value="Transposase_mutator"/>
</dbReference>
<evidence type="ECO:0000256" key="1">
    <source>
        <dbReference type="ARBA" id="ARBA00022578"/>
    </source>
</evidence>
<dbReference type="NCBIfam" id="NF033543">
    <property type="entry name" value="transpos_IS256"/>
    <property type="match status" value="1"/>
</dbReference>